<comment type="caution">
    <text evidence="2">The sequence shown here is derived from an EMBL/GenBank/DDBJ whole genome shotgun (WGS) entry which is preliminary data.</text>
</comment>
<dbReference type="Gene3D" id="3.10.450.50">
    <property type="match status" value="1"/>
</dbReference>
<evidence type="ECO:0000313" key="2">
    <source>
        <dbReference type="EMBL" id="EKO37238.1"/>
    </source>
</evidence>
<protein>
    <submittedName>
        <fullName evidence="2">Putative bile acid 7-alpha dehydratase</fullName>
    </submittedName>
</protein>
<keyword evidence="3" id="KW-1185">Reference proteome</keyword>
<dbReference type="Proteomes" id="UP000010310">
    <property type="component" value="Unassembled WGS sequence"/>
</dbReference>
<dbReference type="InterPro" id="IPR037401">
    <property type="entry name" value="SnoaL-like"/>
</dbReference>
<organism evidence="2 3">
    <name type="scientific">SAR86 cluster bacterium SAR86E</name>
    <dbReference type="NCBI Taxonomy" id="1208365"/>
    <lineage>
        <taxon>Bacteria</taxon>
        <taxon>Pseudomonadati</taxon>
        <taxon>Pseudomonadota</taxon>
        <taxon>Gammaproteobacteria</taxon>
        <taxon>SAR86 cluster</taxon>
    </lineage>
</organism>
<dbReference type="SUPFAM" id="SSF54427">
    <property type="entry name" value="NTF2-like"/>
    <property type="match status" value="1"/>
</dbReference>
<proteinExistence type="predicted"/>
<feature type="domain" description="SnoaL-like" evidence="1">
    <location>
        <begin position="10"/>
        <end position="135"/>
    </location>
</feature>
<accession>K6H425</accession>
<sequence>MRNDLEKRVQELEDILAIQHLKHAYLNACDAKDVPAMIETFVISDCKIDYGPVGSFTNRDDLAKVFQEIACHDYMLESHHAHNPIIKIIDANHATGHWSLAYNLINTENSSITTLQGEYHDVYQKIDNQWLIKETTFSGRSSLNLQIDEELLKVIFAGSP</sequence>
<dbReference type="InterPro" id="IPR032710">
    <property type="entry name" value="NTF2-like_dom_sf"/>
</dbReference>
<evidence type="ECO:0000313" key="3">
    <source>
        <dbReference type="Proteomes" id="UP000010310"/>
    </source>
</evidence>
<dbReference type="Pfam" id="PF13577">
    <property type="entry name" value="SnoaL_4"/>
    <property type="match status" value="1"/>
</dbReference>
<name>K6H425_9GAMM</name>
<dbReference type="PATRIC" id="fig|1208365.4.peg.32"/>
<evidence type="ECO:0000259" key="1">
    <source>
        <dbReference type="Pfam" id="PF13577"/>
    </source>
</evidence>
<dbReference type="EMBL" id="AMWX01000001">
    <property type="protein sequence ID" value="EKO37238.1"/>
    <property type="molecule type" value="Genomic_DNA"/>
</dbReference>
<gene>
    <name evidence="2" type="ORF">B273_0029</name>
</gene>
<dbReference type="AlphaFoldDB" id="K6H425"/>
<reference evidence="2 3" key="1">
    <citation type="submission" date="2012-09" db="EMBL/GenBank/DDBJ databases">
        <authorList>
            <person name="Dupont C.L."/>
            <person name="Rusch D.B."/>
            <person name="Lombardo M.-J."/>
            <person name="Novotny M."/>
            <person name="Yee-Greenbaum J."/>
            <person name="Laskin R."/>
        </authorList>
    </citation>
    <scope>NUCLEOTIDE SEQUENCE [LARGE SCALE GENOMIC DNA]</scope>
    <source>
        <strain evidence="2">SAR86E</strain>
    </source>
</reference>
<dbReference type="STRING" id="1208365.B273_0029"/>